<keyword evidence="4" id="KW-1185">Reference proteome</keyword>
<evidence type="ECO:0000256" key="2">
    <source>
        <dbReference type="ARBA" id="ARBA00022526"/>
    </source>
</evidence>
<proteinExistence type="inferred from homology"/>
<evidence type="ECO:0000313" key="3">
    <source>
        <dbReference type="EMBL" id="MEQ5844322.1"/>
    </source>
</evidence>
<dbReference type="Gene3D" id="2.130.10.10">
    <property type="entry name" value="YVTN repeat-like/Quinoprotein amine dehydrogenase"/>
    <property type="match status" value="2"/>
</dbReference>
<comment type="caution">
    <text evidence="3">The sequence shown here is derived from an EMBL/GenBank/DDBJ whole genome shotgun (WGS) entry which is preliminary data.</text>
</comment>
<organism evidence="3 4">
    <name type="scientific">Paraburkholderia acidicola</name>
    <dbReference type="NCBI Taxonomy" id="1912599"/>
    <lineage>
        <taxon>Bacteria</taxon>
        <taxon>Pseudomonadati</taxon>
        <taxon>Pseudomonadota</taxon>
        <taxon>Betaproteobacteria</taxon>
        <taxon>Burkholderiales</taxon>
        <taxon>Burkholderiaceae</taxon>
        <taxon>Paraburkholderia</taxon>
    </lineage>
</organism>
<geneLocation type="plasmid" evidence="3">
    <name>pl1</name>
</geneLocation>
<dbReference type="PANTHER" id="PTHR30344:SF1">
    <property type="entry name" value="6-PHOSPHOGLUCONOLACTONASE"/>
    <property type="match status" value="1"/>
</dbReference>
<comment type="similarity">
    <text evidence="1">Belongs to the cycloisomerase 2 family.</text>
</comment>
<name>A0ABV1LYC1_9BURK</name>
<protein>
    <submittedName>
        <fullName evidence="3">Lactonase family protein</fullName>
    </submittedName>
</protein>
<evidence type="ECO:0000256" key="1">
    <source>
        <dbReference type="ARBA" id="ARBA00005564"/>
    </source>
</evidence>
<accession>A0ABV1LYC1</accession>
<dbReference type="EMBL" id="JAOALG010000003">
    <property type="protein sequence ID" value="MEQ5844322.1"/>
    <property type="molecule type" value="Genomic_DNA"/>
</dbReference>
<dbReference type="Proteomes" id="UP001469089">
    <property type="component" value="Unassembled WGS sequence"/>
</dbReference>
<dbReference type="InterPro" id="IPR019405">
    <property type="entry name" value="Lactonase_7-beta_prop"/>
</dbReference>
<keyword evidence="3" id="KW-0614">Plasmid</keyword>
<dbReference type="RefSeq" id="WP_349545921.1">
    <property type="nucleotide sequence ID" value="NZ_JAOALG010000003.1"/>
</dbReference>
<gene>
    <name evidence="3" type="ORF">N0A02_33210</name>
</gene>
<keyword evidence="2" id="KW-0313">Glucose metabolism</keyword>
<dbReference type="InterPro" id="IPR015943">
    <property type="entry name" value="WD40/YVTN_repeat-like_dom_sf"/>
</dbReference>
<dbReference type="PANTHER" id="PTHR30344">
    <property type="entry name" value="6-PHOSPHOGLUCONOLACTONASE-RELATED"/>
    <property type="match status" value="1"/>
</dbReference>
<evidence type="ECO:0000313" key="4">
    <source>
        <dbReference type="Proteomes" id="UP001469089"/>
    </source>
</evidence>
<dbReference type="InterPro" id="IPR050282">
    <property type="entry name" value="Cycloisomerase_2"/>
</dbReference>
<dbReference type="SUPFAM" id="SSF82171">
    <property type="entry name" value="DPP6 N-terminal domain-like"/>
    <property type="match status" value="1"/>
</dbReference>
<sequence length="697" mass="67504">MTSTPTSPPPPVQTYLVAGNITGLTTGGTPITLVNNGKDALTVNANGGFQFPTALASGAAYSITVATQPAGETCTVNNGSGTVNAANVTSISVSCSAVPAKTYTVGGNVAGLNAGASVTLKNNGSDTVSVSANGSFVFPVSLVDAAAYNVTVGTQPAGETCTASNAIGTVNGANVGNVSIVCIANAPKTYTVGGTVSGLSTGASVTLRDNGADATTVSSNGTFTFPTALQGGASWTVTVGTQPTGETCSVSNANGTKISANVTAVTVACTPNPTYSIGGSVSGLPTGSSVTLENNGSDLLTVPTNGTFVFSTQLASGATYNVTIATQPAGGNCTVTNGIGVVAAAGVTSVSVSCLSPPFLYVADVSNKGVDAYAFNAATGALTLLPGSPTTAGGYPSAIALNPGRTVAYVTLSDQATVVAYSIDGVTGALTRVGTQTGTGDNPLAVTVTPSGKFAYVANSGSNSVSGYTVNAATGALTPMPGGAFAAGIEPQSIAIDPTSRFAYVANSNYSNIAAGTISAYTIDAGTGALTAMSGSPFASAGRPQAITVNPAGTVAYTGNYTVTAGVGGGISAWSIDPSTGALTLIGTFGGAGLSLTSIELNAAGTFAYAADVSSGFDVYAVNSSSGALTPITGSPFQLGFVQYGSSLALSTSGTLVYVTTNSGLLGYTVNASTGAPTAIPGGGVGIGDLTGVVMAP</sequence>
<keyword evidence="2" id="KW-0119">Carbohydrate metabolism</keyword>
<reference evidence="3 4" key="1">
    <citation type="journal article" date="2024" name="Chem. Sci.">
        <title>Discovery of a lagriamide polyketide by integrated genome mining, isotopic labeling, and untargeted metabolomics.</title>
        <authorList>
            <person name="Fergusson C.H."/>
            <person name="Saulog J."/>
            <person name="Paulo B.S."/>
            <person name="Wilson D.M."/>
            <person name="Liu D.Y."/>
            <person name="Morehouse N.J."/>
            <person name="Waterworth S."/>
            <person name="Barkei J."/>
            <person name="Gray C.A."/>
            <person name="Kwan J.C."/>
            <person name="Eustaquio A.S."/>
            <person name="Linington R.G."/>
        </authorList>
    </citation>
    <scope>NUCLEOTIDE SEQUENCE [LARGE SCALE GENOMIC DNA]</scope>
    <source>
        <strain evidence="3 4">RL17-338-BIF-B</strain>
    </source>
</reference>
<dbReference type="Pfam" id="PF10282">
    <property type="entry name" value="Lactonase"/>
    <property type="match status" value="1"/>
</dbReference>